<protein>
    <submittedName>
        <fullName evidence="2">Uncharacterized protein</fullName>
    </submittedName>
</protein>
<evidence type="ECO:0000313" key="3">
    <source>
        <dbReference type="Proteomes" id="UP000796880"/>
    </source>
</evidence>
<feature type="region of interest" description="Disordered" evidence="1">
    <location>
        <begin position="1"/>
        <end position="35"/>
    </location>
</feature>
<feature type="region of interest" description="Disordered" evidence="1">
    <location>
        <begin position="84"/>
        <end position="147"/>
    </location>
</feature>
<accession>A0A8K0H1X0</accession>
<feature type="compositionally biased region" description="Basic and acidic residues" evidence="1">
    <location>
        <begin position="1"/>
        <end position="10"/>
    </location>
</feature>
<sequence>MIIGPVREEGPSQIHGGGSESAATDTEEQSDDNAENVFGAIAQRAQVVRRRRGGKGEERKTQRAALEASIVELFLFDEHGVDVGGVDLADLGEDGDESRGGGRGTGGRGLPEGERVGGDEEGLAGPCGDGENGDREEEDDDEVALTR</sequence>
<feature type="compositionally biased region" description="Gly residues" evidence="1">
    <location>
        <begin position="101"/>
        <end position="110"/>
    </location>
</feature>
<keyword evidence="3" id="KW-1185">Reference proteome</keyword>
<dbReference type="EMBL" id="VOIH02000006">
    <property type="protein sequence ID" value="KAF3444241.1"/>
    <property type="molecule type" value="Genomic_DNA"/>
</dbReference>
<proteinExistence type="predicted"/>
<name>A0A8K0H1X0_9ROSA</name>
<organism evidence="2 3">
    <name type="scientific">Rhamnella rubrinervis</name>
    <dbReference type="NCBI Taxonomy" id="2594499"/>
    <lineage>
        <taxon>Eukaryota</taxon>
        <taxon>Viridiplantae</taxon>
        <taxon>Streptophyta</taxon>
        <taxon>Embryophyta</taxon>
        <taxon>Tracheophyta</taxon>
        <taxon>Spermatophyta</taxon>
        <taxon>Magnoliopsida</taxon>
        <taxon>eudicotyledons</taxon>
        <taxon>Gunneridae</taxon>
        <taxon>Pentapetalae</taxon>
        <taxon>rosids</taxon>
        <taxon>fabids</taxon>
        <taxon>Rosales</taxon>
        <taxon>Rhamnaceae</taxon>
        <taxon>rhamnoid group</taxon>
        <taxon>Rhamneae</taxon>
        <taxon>Rhamnella</taxon>
    </lineage>
</organism>
<gene>
    <name evidence="2" type="ORF">FNV43_RR13931</name>
</gene>
<dbReference type="Proteomes" id="UP000796880">
    <property type="component" value="Unassembled WGS sequence"/>
</dbReference>
<feature type="compositionally biased region" description="Acidic residues" evidence="1">
    <location>
        <begin position="25"/>
        <end position="34"/>
    </location>
</feature>
<evidence type="ECO:0000313" key="2">
    <source>
        <dbReference type="EMBL" id="KAF3444241.1"/>
    </source>
</evidence>
<evidence type="ECO:0000256" key="1">
    <source>
        <dbReference type="SAM" id="MobiDB-lite"/>
    </source>
</evidence>
<comment type="caution">
    <text evidence="2">The sequence shown here is derived from an EMBL/GenBank/DDBJ whole genome shotgun (WGS) entry which is preliminary data.</text>
</comment>
<feature type="compositionally biased region" description="Acidic residues" evidence="1">
    <location>
        <begin position="134"/>
        <end position="147"/>
    </location>
</feature>
<reference evidence="2" key="1">
    <citation type="submission" date="2020-03" db="EMBL/GenBank/DDBJ databases">
        <title>A high-quality chromosome-level genome assembly of a woody plant with both climbing and erect habits, Rhamnella rubrinervis.</title>
        <authorList>
            <person name="Lu Z."/>
            <person name="Yang Y."/>
            <person name="Zhu X."/>
            <person name="Sun Y."/>
        </authorList>
    </citation>
    <scope>NUCLEOTIDE SEQUENCE</scope>
    <source>
        <strain evidence="2">BYM</strain>
        <tissue evidence="2">Leaf</tissue>
    </source>
</reference>
<dbReference type="AlphaFoldDB" id="A0A8K0H1X0"/>